<comment type="caution">
    <text evidence="10">The sequence shown here is derived from an EMBL/GenBank/DDBJ whole genome shotgun (WGS) entry which is preliminary data.</text>
</comment>
<dbReference type="Gene3D" id="3.40.50.2300">
    <property type="match status" value="1"/>
</dbReference>
<protein>
    <recommendedName>
        <fullName evidence="5">Protein-glutamate methylesterase/protein-glutamine glutaminase</fullName>
        <ecNumber evidence="5">3.1.1.61</ecNumber>
        <ecNumber evidence="5">3.5.1.44</ecNumber>
    </recommendedName>
</protein>
<keyword evidence="11" id="KW-1185">Reference proteome</keyword>
<evidence type="ECO:0000256" key="2">
    <source>
        <dbReference type="ARBA" id="ARBA00022500"/>
    </source>
</evidence>
<keyword evidence="3 5" id="KW-0378">Hydrolase</keyword>
<comment type="catalytic activity">
    <reaction evidence="4 5">
        <text>[protein]-L-glutamate 5-O-methyl ester + H2O = L-glutamyl-[protein] + methanol + H(+)</text>
        <dbReference type="Rhea" id="RHEA:23236"/>
        <dbReference type="Rhea" id="RHEA-COMP:10208"/>
        <dbReference type="Rhea" id="RHEA-COMP:10311"/>
        <dbReference type="ChEBI" id="CHEBI:15377"/>
        <dbReference type="ChEBI" id="CHEBI:15378"/>
        <dbReference type="ChEBI" id="CHEBI:17790"/>
        <dbReference type="ChEBI" id="CHEBI:29973"/>
        <dbReference type="ChEBI" id="CHEBI:82795"/>
        <dbReference type="EC" id="3.1.1.61"/>
    </reaction>
</comment>
<dbReference type="EC" id="3.5.1.44" evidence="5"/>
<feature type="active site" evidence="5 6">
    <location>
        <position position="169"/>
    </location>
</feature>
<comment type="PTM">
    <text evidence="5">Phosphorylated by CheA. Phosphorylation of the N-terminal regulatory domain activates the methylesterase activity.</text>
</comment>
<accession>A0ABT2ZQQ9</accession>
<evidence type="ECO:0000313" key="10">
    <source>
        <dbReference type="EMBL" id="MCV2873348.1"/>
    </source>
</evidence>
<evidence type="ECO:0000259" key="8">
    <source>
        <dbReference type="PROSITE" id="PS50110"/>
    </source>
</evidence>
<reference evidence="10 11" key="1">
    <citation type="submission" date="2022-10" db="EMBL/GenBank/DDBJ databases">
        <title>Defluviimonas sp. nov., isolated from ocean surface sediments.</title>
        <authorList>
            <person name="He W."/>
            <person name="Wang L."/>
            <person name="Zhang D.-F."/>
        </authorList>
    </citation>
    <scope>NUCLEOTIDE SEQUENCE [LARGE SCALE GENOMIC DNA]</scope>
    <source>
        <strain evidence="10 11">WL0050</strain>
    </source>
</reference>
<dbReference type="PANTHER" id="PTHR42872:SF6">
    <property type="entry name" value="PROTEIN-GLUTAMATE METHYLESTERASE_PROTEIN-GLUTAMINE GLUTAMINASE"/>
    <property type="match status" value="1"/>
</dbReference>
<comment type="similarity">
    <text evidence="5">Belongs to the CheB family.</text>
</comment>
<dbReference type="Pfam" id="PF00072">
    <property type="entry name" value="Response_reg"/>
    <property type="match status" value="1"/>
</dbReference>
<dbReference type="SUPFAM" id="SSF52172">
    <property type="entry name" value="CheY-like"/>
    <property type="match status" value="1"/>
</dbReference>
<keyword evidence="1 5" id="KW-0963">Cytoplasm</keyword>
<dbReference type="GO" id="GO:0008984">
    <property type="term" value="F:protein-glutamate methylesterase activity"/>
    <property type="evidence" value="ECO:0007669"/>
    <property type="project" value="UniProtKB-EC"/>
</dbReference>
<dbReference type="InterPro" id="IPR000673">
    <property type="entry name" value="Sig_transdc_resp-reg_Me-estase"/>
</dbReference>
<dbReference type="GO" id="GO:0008168">
    <property type="term" value="F:methyltransferase activity"/>
    <property type="evidence" value="ECO:0007669"/>
    <property type="project" value="UniProtKB-KW"/>
</dbReference>
<keyword evidence="10" id="KW-0489">Methyltransferase</keyword>
<dbReference type="SUPFAM" id="SSF52738">
    <property type="entry name" value="Methylesterase CheB, C-terminal domain"/>
    <property type="match status" value="1"/>
</dbReference>
<comment type="domain">
    <text evidence="5">Contains a C-terminal catalytic domain, and an N-terminal region which modulates catalytic activity.</text>
</comment>
<keyword evidence="2 5" id="KW-0145">Chemotaxis</keyword>
<dbReference type="PROSITE" id="PS50122">
    <property type="entry name" value="CHEB"/>
    <property type="match status" value="1"/>
</dbReference>
<keyword evidence="10" id="KW-0808">Transferase</keyword>
<dbReference type="EMBL" id="JAOWKZ010000003">
    <property type="protein sequence ID" value="MCV2873348.1"/>
    <property type="molecule type" value="Genomic_DNA"/>
</dbReference>
<name>A0ABT2ZQQ9_9RHOB</name>
<dbReference type="InterPro" id="IPR001789">
    <property type="entry name" value="Sig_transdc_resp-reg_receiver"/>
</dbReference>
<evidence type="ECO:0000256" key="4">
    <source>
        <dbReference type="ARBA" id="ARBA00048267"/>
    </source>
</evidence>
<dbReference type="Gene3D" id="3.40.50.180">
    <property type="entry name" value="Methylesterase CheB, C-terminal domain"/>
    <property type="match status" value="1"/>
</dbReference>
<dbReference type="NCBIfam" id="NF001965">
    <property type="entry name" value="PRK00742.1"/>
    <property type="match status" value="1"/>
</dbReference>
<comment type="catalytic activity">
    <reaction evidence="5">
        <text>L-glutaminyl-[protein] + H2O = L-glutamyl-[protein] + NH4(+)</text>
        <dbReference type="Rhea" id="RHEA:16441"/>
        <dbReference type="Rhea" id="RHEA-COMP:10207"/>
        <dbReference type="Rhea" id="RHEA-COMP:10208"/>
        <dbReference type="ChEBI" id="CHEBI:15377"/>
        <dbReference type="ChEBI" id="CHEBI:28938"/>
        <dbReference type="ChEBI" id="CHEBI:29973"/>
        <dbReference type="ChEBI" id="CHEBI:30011"/>
        <dbReference type="EC" id="3.5.1.44"/>
    </reaction>
</comment>
<dbReference type="CDD" id="cd16432">
    <property type="entry name" value="CheB_Rec"/>
    <property type="match status" value="1"/>
</dbReference>
<dbReference type="EC" id="3.1.1.61" evidence="5"/>
<organism evidence="10 11">
    <name type="scientific">Albidovulum litorale</name>
    <dbReference type="NCBI Taxonomy" id="2984134"/>
    <lineage>
        <taxon>Bacteria</taxon>
        <taxon>Pseudomonadati</taxon>
        <taxon>Pseudomonadota</taxon>
        <taxon>Alphaproteobacteria</taxon>
        <taxon>Rhodobacterales</taxon>
        <taxon>Paracoccaceae</taxon>
        <taxon>Albidovulum</taxon>
    </lineage>
</organism>
<dbReference type="InterPro" id="IPR011006">
    <property type="entry name" value="CheY-like_superfamily"/>
</dbReference>
<dbReference type="RefSeq" id="WP_263740555.1">
    <property type="nucleotide sequence ID" value="NZ_JAOWKZ010000003.1"/>
</dbReference>
<feature type="modified residue" description="4-aspartylphosphate" evidence="5 7">
    <location>
        <position position="66"/>
    </location>
</feature>
<feature type="active site" evidence="5 6">
    <location>
        <position position="195"/>
    </location>
</feature>
<feature type="domain" description="CheB-type methylesterase" evidence="9">
    <location>
        <begin position="158"/>
        <end position="348"/>
    </location>
</feature>
<dbReference type="PROSITE" id="PS50110">
    <property type="entry name" value="RESPONSE_REGULATORY"/>
    <property type="match status" value="1"/>
</dbReference>
<evidence type="ECO:0000256" key="3">
    <source>
        <dbReference type="ARBA" id="ARBA00022801"/>
    </source>
</evidence>
<evidence type="ECO:0000313" key="11">
    <source>
        <dbReference type="Proteomes" id="UP001652564"/>
    </source>
</evidence>
<evidence type="ECO:0000256" key="5">
    <source>
        <dbReference type="HAMAP-Rule" id="MF_00099"/>
    </source>
</evidence>
<dbReference type="InterPro" id="IPR035909">
    <property type="entry name" value="CheB_C"/>
</dbReference>
<keyword evidence="5 7" id="KW-0597">Phosphoprotein</keyword>
<feature type="domain" description="Response regulatory" evidence="8">
    <location>
        <begin position="15"/>
        <end position="132"/>
    </location>
</feature>
<evidence type="ECO:0000259" key="9">
    <source>
        <dbReference type="PROSITE" id="PS50122"/>
    </source>
</evidence>
<evidence type="ECO:0000256" key="1">
    <source>
        <dbReference type="ARBA" id="ARBA00022490"/>
    </source>
</evidence>
<dbReference type="PANTHER" id="PTHR42872">
    <property type="entry name" value="PROTEIN-GLUTAMATE METHYLESTERASE/PROTEIN-GLUTAMINE GLUTAMINASE"/>
    <property type="match status" value="1"/>
</dbReference>
<evidence type="ECO:0000256" key="7">
    <source>
        <dbReference type="PROSITE-ProRule" id="PRU00169"/>
    </source>
</evidence>
<comment type="function">
    <text evidence="5">Involved in chemotaxis. Part of a chemotaxis signal transduction system that modulates chemotaxis in response to various stimuli. Catalyzes the demethylation of specific methylglutamate residues introduced into the chemoreceptors (methyl-accepting chemotaxis proteins or MCP) by CheR. Also mediates the irreversible deamidation of specific glutamine residues to glutamic acid.</text>
</comment>
<comment type="subcellular location">
    <subcellularLocation>
        <location evidence="5">Cytoplasm</location>
    </subcellularLocation>
</comment>
<dbReference type="Proteomes" id="UP001652564">
    <property type="component" value="Unassembled WGS sequence"/>
</dbReference>
<dbReference type="Pfam" id="PF01339">
    <property type="entry name" value="CheB_methylest"/>
    <property type="match status" value="1"/>
</dbReference>
<sequence>MTICPVPAGSTGQRRILVIDDSRTTRLLIRTALADDPRIKVIGEAADPFEARELIRQLDPDILTLDIEMPRMNGLTFLYHLMRMRPLPVVMMSSMTRRGSALAVEALVAGAVDCISKSELADARANRSLADRLVAASRTYPQASRGAAAPRLPTGPFPWNGKVVLIGASTGGVTALETVLRGLPPDGPPVLIAQHMPAAFLERFAARMATRIRMPVAVAETGSLIRPGQVWLAPGGGVDLVIGAGLRPVCRLHPSCTEGNFSPSVDALFASALPLARRVVAVMLSGMGQDGVTAMLRLRAAGAQTIAQDKKSSAAFGMPGAALALGAAGAAVPLDAIARWILSQTSLVPIRTTEPDLRCRRR</sequence>
<dbReference type="InterPro" id="IPR008248">
    <property type="entry name" value="CheB-like"/>
</dbReference>
<proteinExistence type="inferred from homology"/>
<dbReference type="PIRSF" id="PIRSF000876">
    <property type="entry name" value="RR_chemtxs_CheB"/>
    <property type="match status" value="1"/>
</dbReference>
<dbReference type="HAMAP" id="MF_00099">
    <property type="entry name" value="CheB_chemtxs"/>
    <property type="match status" value="1"/>
</dbReference>
<dbReference type="CDD" id="cd17541">
    <property type="entry name" value="REC_CheB-like"/>
    <property type="match status" value="1"/>
</dbReference>
<dbReference type="GO" id="GO:0032259">
    <property type="term" value="P:methylation"/>
    <property type="evidence" value="ECO:0007669"/>
    <property type="project" value="UniProtKB-KW"/>
</dbReference>
<feature type="active site" evidence="5 6">
    <location>
        <position position="290"/>
    </location>
</feature>
<gene>
    <name evidence="5 10" type="primary">cheB</name>
    <name evidence="10" type="ORF">OEZ71_13700</name>
</gene>
<dbReference type="SMART" id="SM00448">
    <property type="entry name" value="REC"/>
    <property type="match status" value="1"/>
</dbReference>
<evidence type="ECO:0000256" key="6">
    <source>
        <dbReference type="PROSITE-ProRule" id="PRU00050"/>
    </source>
</evidence>